<keyword evidence="1" id="KW-1133">Transmembrane helix</keyword>
<keyword evidence="1" id="KW-0812">Transmembrane</keyword>
<name>A0A914Q8Q3_9BILA</name>
<keyword evidence="2" id="KW-1185">Reference proteome</keyword>
<evidence type="ECO:0000313" key="3">
    <source>
        <dbReference type="WBParaSite" id="PDA_v2.g25456.t1"/>
    </source>
</evidence>
<dbReference type="Proteomes" id="UP000887578">
    <property type="component" value="Unplaced"/>
</dbReference>
<protein>
    <submittedName>
        <fullName evidence="3">Uncharacterized protein</fullName>
    </submittedName>
</protein>
<dbReference type="AlphaFoldDB" id="A0A914Q8Q3"/>
<keyword evidence="1" id="KW-0472">Membrane</keyword>
<proteinExistence type="predicted"/>
<sequence>MTKFEKYHSTIFTFLMNINVAIALTLVLKNSVFLRKVAEFLPIIEKFWKSIQDVPTTLKMALQLTSLKAEKGQDVHFEGLKQMWA</sequence>
<reference evidence="3" key="1">
    <citation type="submission" date="2022-11" db="UniProtKB">
        <authorList>
            <consortium name="WormBaseParasite"/>
        </authorList>
    </citation>
    <scope>IDENTIFICATION</scope>
</reference>
<organism evidence="2 3">
    <name type="scientific">Panagrolaimus davidi</name>
    <dbReference type="NCBI Taxonomy" id="227884"/>
    <lineage>
        <taxon>Eukaryota</taxon>
        <taxon>Metazoa</taxon>
        <taxon>Ecdysozoa</taxon>
        <taxon>Nematoda</taxon>
        <taxon>Chromadorea</taxon>
        <taxon>Rhabditida</taxon>
        <taxon>Tylenchina</taxon>
        <taxon>Panagrolaimomorpha</taxon>
        <taxon>Panagrolaimoidea</taxon>
        <taxon>Panagrolaimidae</taxon>
        <taxon>Panagrolaimus</taxon>
    </lineage>
</organism>
<evidence type="ECO:0000313" key="2">
    <source>
        <dbReference type="Proteomes" id="UP000887578"/>
    </source>
</evidence>
<evidence type="ECO:0000256" key="1">
    <source>
        <dbReference type="SAM" id="Phobius"/>
    </source>
</evidence>
<feature type="transmembrane region" description="Helical" evidence="1">
    <location>
        <begin position="6"/>
        <end position="28"/>
    </location>
</feature>
<accession>A0A914Q8Q3</accession>
<dbReference type="WBParaSite" id="PDA_v2.g25456.t1">
    <property type="protein sequence ID" value="PDA_v2.g25456.t1"/>
    <property type="gene ID" value="PDA_v2.g25456"/>
</dbReference>